<dbReference type="PANTHER" id="PTHR23003">
    <property type="entry name" value="RNA RECOGNITION MOTIF RRM DOMAIN CONTAINING PROTEIN"/>
    <property type="match status" value="1"/>
</dbReference>
<dbReference type="InterPro" id="IPR000504">
    <property type="entry name" value="RRM_dom"/>
</dbReference>
<feature type="domain" description="RRM" evidence="4">
    <location>
        <begin position="28"/>
        <end position="112"/>
    </location>
</feature>
<organism evidence="5 6">
    <name type="scientific">Nitzschia inconspicua</name>
    <dbReference type="NCBI Taxonomy" id="303405"/>
    <lineage>
        <taxon>Eukaryota</taxon>
        <taxon>Sar</taxon>
        <taxon>Stramenopiles</taxon>
        <taxon>Ochrophyta</taxon>
        <taxon>Bacillariophyta</taxon>
        <taxon>Bacillariophyceae</taxon>
        <taxon>Bacillariophycidae</taxon>
        <taxon>Bacillariales</taxon>
        <taxon>Bacillariaceae</taxon>
        <taxon>Nitzschia</taxon>
    </lineage>
</organism>
<reference evidence="5" key="2">
    <citation type="submission" date="2021-04" db="EMBL/GenBank/DDBJ databases">
        <authorList>
            <person name="Podell S."/>
        </authorList>
    </citation>
    <scope>NUCLEOTIDE SEQUENCE</scope>
    <source>
        <strain evidence="5">Hildebrandi</strain>
    </source>
</reference>
<feature type="compositionally biased region" description="Basic and acidic residues" evidence="3">
    <location>
        <begin position="401"/>
        <end position="426"/>
    </location>
</feature>
<dbReference type="Proteomes" id="UP000693970">
    <property type="component" value="Unassembled WGS sequence"/>
</dbReference>
<keyword evidence="6" id="KW-1185">Reference proteome</keyword>
<dbReference type="InterPro" id="IPR034423">
    <property type="entry name" value="RBM19_RRM5"/>
</dbReference>
<dbReference type="GO" id="GO:0005634">
    <property type="term" value="C:nucleus"/>
    <property type="evidence" value="ECO:0007669"/>
    <property type="project" value="TreeGrafter"/>
</dbReference>
<dbReference type="GO" id="GO:0003729">
    <property type="term" value="F:mRNA binding"/>
    <property type="evidence" value="ECO:0007669"/>
    <property type="project" value="TreeGrafter"/>
</dbReference>
<dbReference type="SMART" id="SM00360">
    <property type="entry name" value="RRM"/>
    <property type="match status" value="5"/>
</dbReference>
<dbReference type="GO" id="GO:0005737">
    <property type="term" value="C:cytoplasm"/>
    <property type="evidence" value="ECO:0007669"/>
    <property type="project" value="TreeGrafter"/>
</dbReference>
<accession>A0A9K3M2W2</accession>
<dbReference type="OrthoDB" id="439639at2759"/>
<dbReference type="CDD" id="cd12320">
    <property type="entry name" value="RRM6_RBM19_RRM5_MRD1"/>
    <property type="match status" value="1"/>
</dbReference>
<gene>
    <name evidence="5" type="ORF">IV203_019626</name>
</gene>
<dbReference type="InterPro" id="IPR050374">
    <property type="entry name" value="RRT5_SRSF_SR"/>
</dbReference>
<proteinExistence type="predicted"/>
<feature type="region of interest" description="Disordered" evidence="3">
    <location>
        <begin position="252"/>
        <end position="298"/>
    </location>
</feature>
<comment type="caution">
    <text evidence="5">The sequence shown here is derived from an EMBL/GenBank/DDBJ whole genome shotgun (WGS) entry which is preliminary data.</text>
</comment>
<dbReference type="PROSITE" id="PS50102">
    <property type="entry name" value="RRM"/>
    <property type="match status" value="5"/>
</dbReference>
<keyword evidence="1 2" id="KW-0694">RNA-binding</keyword>
<feature type="domain" description="RRM" evidence="4">
    <location>
        <begin position="749"/>
        <end position="826"/>
    </location>
</feature>
<feature type="domain" description="RRM" evidence="4">
    <location>
        <begin position="640"/>
        <end position="729"/>
    </location>
</feature>
<feature type="compositionally biased region" description="Basic and acidic residues" evidence="3">
    <location>
        <begin position="257"/>
        <end position="267"/>
    </location>
</feature>
<sequence>METTTHPLENMIKGAQKVGGKGSQLSKTRICIKNLPPKTTERDLKEYLSSTDINSNTRLHITDCKILKTDKGRSRKVGFVGLRSEEEARQCIRMFHHSFLNMTRITVEPALARKDSENVFSSTNPSTKCTHSERKKNVIGRNDIVQDVGSLKTVTMTSDSNDKQDKAVELLDLVRANSKKSKFWANDDGVDVSNAVTHDMMSKHQENVCNNQYPSLDNAGCEDKNCSKFDPEVRTKVTDLIFLRSKQMDVEDLEDEVSGKGDNDEKSSSSSTEETLPENERESIAKKTVVVQSSDTEEELGFAGETAGDIDGTPPFSESRLFVRNLPFDSTEEELVDYFSPFGRLVECHIPVDDKKRNKGYAFVTFDTPADAREAKSQLDQVDFQGRLLHILIARLPHTKGGKEDAPKLSWKQKQEISRKEDETRTAGKSSQGWSASFVRGDAVLDNLAERLGLRKEEFLGIKDGLSSGDAAVRLALGETQIIEENRQYFRDHGVNMDILVSANLSKEEEELIQRSKTAILVKNLPFDTRLEELTKLFHVVDVPVQVLLPPSRTIALVEFKHSVDAKKAFRKLAYRRFKHVPIFLEWAPLDARIDSQTMEAKRSIDETADQTQNSTIVPGQNEDVKNISTEEQLDEAATATLYVKNLNFATTEESLRTIFDDAIGGVVSVRIPRKIAPSKSVTTTEPRATSIGYGFVEFSSRELAQNAVRRLQGKLVDGHTIELAISSQSSNILRKDLKLTYRGKKSPTKIIVRNVPFQASRQDLLKLFGAFGQLRKVRLPKKFDGNHRGFAFVEFLTGKEALAAMSSLSRTHLYGRHLVLEWASDEADNLDFLRNKAKRDAGGVSSQSQNKKIRFANN</sequence>
<dbReference type="CDD" id="cd12318">
    <property type="entry name" value="RRM5_RBM19_like"/>
    <property type="match status" value="1"/>
</dbReference>
<feature type="domain" description="RRM" evidence="4">
    <location>
        <begin position="518"/>
        <end position="590"/>
    </location>
</feature>
<feature type="region of interest" description="Disordered" evidence="3">
    <location>
        <begin position="400"/>
        <end position="431"/>
    </location>
</feature>
<evidence type="ECO:0000256" key="3">
    <source>
        <dbReference type="SAM" id="MobiDB-lite"/>
    </source>
</evidence>
<evidence type="ECO:0000259" key="4">
    <source>
        <dbReference type="PROSITE" id="PS50102"/>
    </source>
</evidence>
<dbReference type="Pfam" id="PF00076">
    <property type="entry name" value="RRM_1"/>
    <property type="match status" value="5"/>
</dbReference>
<dbReference type="SMART" id="SM00361">
    <property type="entry name" value="RRM_1"/>
    <property type="match status" value="2"/>
</dbReference>
<dbReference type="InterPro" id="IPR003954">
    <property type="entry name" value="RRM_euk-type"/>
</dbReference>
<dbReference type="AlphaFoldDB" id="A0A9K3M2W2"/>
<name>A0A9K3M2W2_9STRA</name>
<evidence type="ECO:0000313" key="5">
    <source>
        <dbReference type="EMBL" id="KAG7371056.1"/>
    </source>
</evidence>
<feature type="region of interest" description="Disordered" evidence="3">
    <location>
        <begin position="1"/>
        <end position="21"/>
    </location>
</feature>
<evidence type="ECO:0000256" key="2">
    <source>
        <dbReference type="PROSITE-ProRule" id="PRU00176"/>
    </source>
</evidence>
<dbReference type="CDD" id="cd12317">
    <property type="entry name" value="RRM4_RBM19_RRM3_MRD1"/>
    <property type="match status" value="1"/>
</dbReference>
<feature type="domain" description="RRM" evidence="4">
    <location>
        <begin position="319"/>
        <end position="396"/>
    </location>
</feature>
<evidence type="ECO:0000256" key="1">
    <source>
        <dbReference type="ARBA" id="ARBA00022884"/>
    </source>
</evidence>
<evidence type="ECO:0000313" key="6">
    <source>
        <dbReference type="Proteomes" id="UP000693970"/>
    </source>
</evidence>
<reference evidence="5" key="1">
    <citation type="journal article" date="2021" name="Sci. Rep.">
        <title>Diploid genomic architecture of Nitzschia inconspicua, an elite biomass production diatom.</title>
        <authorList>
            <person name="Oliver A."/>
            <person name="Podell S."/>
            <person name="Pinowska A."/>
            <person name="Traller J.C."/>
            <person name="Smith S.R."/>
            <person name="McClure R."/>
            <person name="Beliaev A."/>
            <person name="Bohutskyi P."/>
            <person name="Hill E.A."/>
            <person name="Rabines A."/>
            <person name="Zheng H."/>
            <person name="Allen L.Z."/>
            <person name="Kuo A."/>
            <person name="Grigoriev I.V."/>
            <person name="Allen A.E."/>
            <person name="Hazlebeck D."/>
            <person name="Allen E.E."/>
        </authorList>
    </citation>
    <scope>NUCLEOTIDE SEQUENCE</scope>
    <source>
        <strain evidence="5">Hildebrandi</strain>
    </source>
</reference>
<dbReference type="EMBL" id="JAGRRH010000004">
    <property type="protein sequence ID" value="KAG7371056.1"/>
    <property type="molecule type" value="Genomic_DNA"/>
</dbReference>
<protein>
    <submittedName>
        <fullName evidence="5">RRM domain containing RNA-binding protein</fullName>
    </submittedName>
</protein>